<dbReference type="InterPro" id="IPR036600">
    <property type="entry name" value="PAH_sf"/>
</dbReference>
<evidence type="ECO:0000256" key="4">
    <source>
        <dbReference type="ARBA" id="ARBA00023015"/>
    </source>
</evidence>
<name>A0A8H4AGX0_GIGMA</name>
<evidence type="ECO:0000259" key="9">
    <source>
        <dbReference type="SMART" id="SM00761"/>
    </source>
</evidence>
<dbReference type="SUPFAM" id="SSF47762">
    <property type="entry name" value="PAH2 domain"/>
    <property type="match status" value="3"/>
</dbReference>
<evidence type="ECO:0000256" key="6">
    <source>
        <dbReference type="ARBA" id="ARBA00023242"/>
    </source>
</evidence>
<dbReference type="GO" id="GO:0003714">
    <property type="term" value="F:transcription corepressor activity"/>
    <property type="evidence" value="ECO:0007669"/>
    <property type="project" value="InterPro"/>
</dbReference>
<dbReference type="Pfam" id="PF16879">
    <property type="entry name" value="Sin3a_C"/>
    <property type="match status" value="1"/>
</dbReference>
<organism evidence="10 11">
    <name type="scientific">Gigaspora margarita</name>
    <dbReference type="NCBI Taxonomy" id="4874"/>
    <lineage>
        <taxon>Eukaryota</taxon>
        <taxon>Fungi</taxon>
        <taxon>Fungi incertae sedis</taxon>
        <taxon>Mucoromycota</taxon>
        <taxon>Glomeromycotina</taxon>
        <taxon>Glomeromycetes</taxon>
        <taxon>Diversisporales</taxon>
        <taxon>Gigasporaceae</taxon>
        <taxon>Gigaspora</taxon>
    </lineage>
</organism>
<dbReference type="Pfam" id="PF02671">
    <property type="entry name" value="PAH"/>
    <property type="match status" value="3"/>
</dbReference>
<evidence type="ECO:0000256" key="1">
    <source>
        <dbReference type="ARBA" id="ARBA00004123"/>
    </source>
</evidence>
<dbReference type="FunFam" id="1.20.1160.11:FF:000001">
    <property type="entry name" value="Paired amphipathic helix protein Sin3"/>
    <property type="match status" value="1"/>
</dbReference>
<evidence type="ECO:0000313" key="10">
    <source>
        <dbReference type="EMBL" id="KAF0493794.1"/>
    </source>
</evidence>
<dbReference type="SMART" id="SM00761">
    <property type="entry name" value="HDAC_interact"/>
    <property type="match status" value="1"/>
</dbReference>
<sequence length="1169" mass="132425">MSQNNNKQALNVKDALSYLDQVKVQFSEQPDVYNRFLDIMKDFKSQAIDTPGVIERVSTLFKGHPALIQGFNTFLPPGYHIECSTNPHDPDSIRVTTPSGTTTTSIGPMDPHHGPTLSTVSNITSSGYYSNASYPHPPPHSLMPTLQPHPPGSSMPTQTVSYRIGSPQQSVGQSVAQQTIAQAVQSVVAENTSQQQGKKAPVEFNHAINYVNKIKTDDENFFTFKNRFSTEPDTYKQFLEILQTYQKEQKPIQEVYSQVQVLFKNAPDLLDEFKQFLPDTSGNVASGGLFGPIPQNHGTPKQSHLLPAISAIANSGSGHGAARLPSVGNFSSQSSVNLSVNDTFKKGSSIGSTNNGLGAVVGPNSTGSSNVNKKKRNGLPNSDRSPSLISSKPKKSKLSHKPSGDQVHAGSSSIPVKLESQKVLEPQPLASTEELEFFEKAKRYISNKHSYNEFLKLLNLYSQQILDGQSLLKYMAPFLGGTNSDLYAWLKQFLKLNERDEIVQNTANSRPRVDLEGCISYGPSYRQLPDSEANMPCSGRDELCYEVLNDKWVSHPTWASEEAGFVSHKKNQFEEALHKCEEERYEYDMFIEANLHTIHLLEPIEKKINTKLTPEEKTKFKLEPGLGGQSMIYQRIIKKVYDVEKGLEVIDALHNNPCTAVPVVLKRLRQKDEEWKRARREWNKIWREIDAKNYYKSLDHQGITFKNDDKKALTPKYLVAEIENLRREPSDEGEPAEYQFKFIFKDLEVFKDVARILFGYMDRSLTVAPSDREKIERFFKTFVPSFFDLSPTMFDGINHEDSAMLVDNEETSTNISTDNIDGEPLNTEPISGMWIQVSKESRENIRAVVANAGNAKQKKKSTCYFFGNNSFYCFFRFLQMLFNRLETMKESAQEISSSTSQVRGPSAVATELGLLPDRIDPDVDMDLNRGDPYVVMLELIEKQFDGDMELSTFEECLRYIYGTKAYIMFTVDKLVQNMTKQMQLLVSDTKSNTLINLFEDNKKRHDQSSVRSHIMYQLHANSTIGYDEPTYRMDYDKDERALTILLSGRDYTLGNAVSSEGKWAYYMYSYMSLNPTEGVSAKTERPFLKRNLPSVDVSEQIMSNVLTRNGLEIKICINSYHVFFVNNTEDSFRRLNSAVPTSKLKEDTAKRKKTWRRWIDSNNSDQMEL</sequence>
<dbReference type="GO" id="GO:0033698">
    <property type="term" value="C:Rpd3L complex"/>
    <property type="evidence" value="ECO:0007669"/>
    <property type="project" value="UniProtKB-ARBA"/>
</dbReference>
<dbReference type="InterPro" id="IPR039774">
    <property type="entry name" value="Sin3-like"/>
</dbReference>
<dbReference type="PROSITE" id="PS51477">
    <property type="entry name" value="PAH"/>
    <property type="match status" value="3"/>
</dbReference>
<dbReference type="Proteomes" id="UP000439903">
    <property type="component" value="Unassembled WGS sequence"/>
</dbReference>
<dbReference type="InterPro" id="IPR031693">
    <property type="entry name" value="Sin3_C"/>
</dbReference>
<keyword evidence="11" id="KW-1185">Reference proteome</keyword>
<dbReference type="GO" id="GO:0010628">
    <property type="term" value="P:positive regulation of gene expression"/>
    <property type="evidence" value="ECO:0007669"/>
    <property type="project" value="UniProtKB-ARBA"/>
</dbReference>
<keyword evidence="6 7" id="KW-0539">Nucleus</keyword>
<dbReference type="FunFam" id="1.20.1160.11:FF:000002">
    <property type="entry name" value="Paired amphipathic helix protein SIN3"/>
    <property type="match status" value="1"/>
</dbReference>
<dbReference type="Pfam" id="PF08295">
    <property type="entry name" value="Sin3_corepress"/>
    <property type="match status" value="1"/>
</dbReference>
<dbReference type="PANTHER" id="PTHR12346">
    <property type="entry name" value="SIN3B-RELATED"/>
    <property type="match status" value="1"/>
</dbReference>
<dbReference type="FunFam" id="1.20.1160.11:FF:000003">
    <property type="entry name" value="Paired amphipathic helix SIN3-like protein"/>
    <property type="match status" value="1"/>
</dbReference>
<evidence type="ECO:0000256" key="5">
    <source>
        <dbReference type="ARBA" id="ARBA00023163"/>
    </source>
</evidence>
<evidence type="ECO:0000256" key="3">
    <source>
        <dbReference type="ARBA" id="ARBA00022737"/>
    </source>
</evidence>
<dbReference type="InterPro" id="IPR003822">
    <property type="entry name" value="PAH"/>
</dbReference>
<protein>
    <submittedName>
        <fullName evidence="10">Histone deacetylase complex protein Sin3</fullName>
    </submittedName>
</protein>
<feature type="domain" description="Histone deacetylase interacting" evidence="9">
    <location>
        <begin position="517"/>
        <end position="619"/>
    </location>
</feature>
<comment type="subcellular location">
    <subcellularLocation>
        <location evidence="1 7">Nucleus</location>
    </subcellularLocation>
</comment>
<dbReference type="GO" id="GO:0000122">
    <property type="term" value="P:negative regulation of transcription by RNA polymerase II"/>
    <property type="evidence" value="ECO:0007669"/>
    <property type="project" value="TreeGrafter"/>
</dbReference>
<dbReference type="PANTHER" id="PTHR12346:SF0">
    <property type="entry name" value="SIN3A, ISOFORM G"/>
    <property type="match status" value="1"/>
</dbReference>
<evidence type="ECO:0000256" key="8">
    <source>
        <dbReference type="SAM" id="MobiDB-lite"/>
    </source>
</evidence>
<feature type="region of interest" description="Disordered" evidence="8">
    <location>
        <begin position="349"/>
        <end position="412"/>
    </location>
</feature>
<keyword evidence="3" id="KW-0677">Repeat</keyword>
<dbReference type="InterPro" id="IPR013194">
    <property type="entry name" value="HDAC_interact_dom"/>
</dbReference>
<evidence type="ECO:0000256" key="2">
    <source>
        <dbReference type="ARBA" id="ARBA00022491"/>
    </source>
</evidence>
<gene>
    <name evidence="10" type="ORF">F8M41_021359</name>
</gene>
<dbReference type="AlphaFoldDB" id="A0A8H4AGX0"/>
<dbReference type="Gene3D" id="1.20.1160.11">
    <property type="entry name" value="Paired amphipathic helix"/>
    <property type="match status" value="3"/>
</dbReference>
<reference evidence="10 11" key="1">
    <citation type="journal article" date="2019" name="Environ. Microbiol.">
        <title>At the nexus of three kingdoms: the genome of the mycorrhizal fungus Gigaspora margarita provides insights into plant, endobacterial and fungal interactions.</title>
        <authorList>
            <person name="Venice F."/>
            <person name="Ghignone S."/>
            <person name="Salvioli di Fossalunga A."/>
            <person name="Amselem J."/>
            <person name="Novero M."/>
            <person name="Xianan X."/>
            <person name="Sedzielewska Toro K."/>
            <person name="Morin E."/>
            <person name="Lipzen A."/>
            <person name="Grigoriev I.V."/>
            <person name="Henrissat B."/>
            <person name="Martin F.M."/>
            <person name="Bonfante P."/>
        </authorList>
    </citation>
    <scope>NUCLEOTIDE SEQUENCE [LARGE SCALE GENOMIC DNA]</scope>
    <source>
        <strain evidence="10 11">BEG34</strain>
    </source>
</reference>
<evidence type="ECO:0000256" key="7">
    <source>
        <dbReference type="PROSITE-ProRule" id="PRU00810"/>
    </source>
</evidence>
<dbReference type="OrthoDB" id="10265969at2759"/>
<accession>A0A8H4AGX0</accession>
<keyword evidence="2" id="KW-0678">Repressor</keyword>
<keyword evidence="5" id="KW-0804">Transcription</keyword>
<proteinExistence type="predicted"/>
<dbReference type="EMBL" id="WTPW01000621">
    <property type="protein sequence ID" value="KAF0493794.1"/>
    <property type="molecule type" value="Genomic_DNA"/>
</dbReference>
<evidence type="ECO:0000313" key="11">
    <source>
        <dbReference type="Proteomes" id="UP000439903"/>
    </source>
</evidence>
<comment type="caution">
    <text evidence="10">The sequence shown here is derived from an EMBL/GenBank/DDBJ whole genome shotgun (WGS) entry which is preliminary data.</text>
</comment>
<keyword evidence="4" id="KW-0805">Transcription regulation</keyword>